<dbReference type="GO" id="GO:0003755">
    <property type="term" value="F:peptidyl-prolyl cis-trans isomerase activity"/>
    <property type="evidence" value="ECO:0007669"/>
    <property type="project" value="UniProtKB-UniRule"/>
</dbReference>
<dbReference type="PROSITE" id="PS51257">
    <property type="entry name" value="PROKAR_LIPOPROTEIN"/>
    <property type="match status" value="1"/>
</dbReference>
<dbReference type="EMBL" id="JADEYS010000014">
    <property type="protein sequence ID" value="MBE9398388.1"/>
    <property type="molecule type" value="Genomic_DNA"/>
</dbReference>
<feature type="domain" description="PPIase FKBP-type" evidence="7">
    <location>
        <begin position="80"/>
        <end position="166"/>
    </location>
</feature>
<accession>A0A8J7JZ61</accession>
<evidence type="ECO:0000313" key="8">
    <source>
        <dbReference type="EMBL" id="MBE9398388.1"/>
    </source>
</evidence>
<evidence type="ECO:0000256" key="2">
    <source>
        <dbReference type="ARBA" id="ARBA00006577"/>
    </source>
</evidence>
<dbReference type="InterPro" id="IPR046357">
    <property type="entry name" value="PPIase_dom_sf"/>
</dbReference>
<name>A0A8J7JZ61_9GAMM</name>
<dbReference type="PANTHER" id="PTHR43811:SF19">
    <property type="entry name" value="39 KDA FK506-BINDING NUCLEAR PROTEIN"/>
    <property type="match status" value="1"/>
</dbReference>
<keyword evidence="3 5" id="KW-0697">Rotamase</keyword>
<reference evidence="8" key="1">
    <citation type="submission" date="2020-10" db="EMBL/GenBank/DDBJ databases">
        <title>Bacterium isolated from coastal waters sediment.</title>
        <authorList>
            <person name="Chen R.-J."/>
            <person name="Lu D.-C."/>
            <person name="Zhu K.-L."/>
            <person name="Du Z.-J."/>
        </authorList>
    </citation>
    <scope>NUCLEOTIDE SEQUENCE</scope>
    <source>
        <strain evidence="8">N1Y112</strain>
    </source>
</reference>
<keyword evidence="4 5" id="KW-0413">Isomerase</keyword>
<dbReference type="PANTHER" id="PTHR43811">
    <property type="entry name" value="FKBP-TYPE PEPTIDYL-PROLYL CIS-TRANS ISOMERASE FKPA"/>
    <property type="match status" value="1"/>
</dbReference>
<dbReference type="InterPro" id="IPR001179">
    <property type="entry name" value="PPIase_FKBP_dom"/>
</dbReference>
<keyword evidence="9" id="KW-1185">Reference proteome</keyword>
<evidence type="ECO:0000313" key="9">
    <source>
        <dbReference type="Proteomes" id="UP000640333"/>
    </source>
</evidence>
<dbReference type="PROSITE" id="PS50059">
    <property type="entry name" value="FKBP_PPIASE"/>
    <property type="match status" value="1"/>
</dbReference>
<evidence type="ECO:0000256" key="6">
    <source>
        <dbReference type="RuleBase" id="RU003915"/>
    </source>
</evidence>
<evidence type="ECO:0000256" key="1">
    <source>
        <dbReference type="ARBA" id="ARBA00000971"/>
    </source>
</evidence>
<organism evidence="8 9">
    <name type="scientific">Pontibacterium sinense</name>
    <dbReference type="NCBI Taxonomy" id="2781979"/>
    <lineage>
        <taxon>Bacteria</taxon>
        <taxon>Pseudomonadati</taxon>
        <taxon>Pseudomonadota</taxon>
        <taxon>Gammaproteobacteria</taxon>
        <taxon>Oceanospirillales</taxon>
        <taxon>Oceanospirillaceae</taxon>
        <taxon>Pontibacterium</taxon>
    </lineage>
</organism>
<dbReference type="GO" id="GO:0006457">
    <property type="term" value="P:protein folding"/>
    <property type="evidence" value="ECO:0007669"/>
    <property type="project" value="InterPro"/>
</dbReference>
<dbReference type="Gene3D" id="3.10.50.40">
    <property type="match status" value="1"/>
</dbReference>
<comment type="catalytic activity">
    <reaction evidence="1 5 6">
        <text>[protein]-peptidylproline (omega=180) = [protein]-peptidylproline (omega=0)</text>
        <dbReference type="Rhea" id="RHEA:16237"/>
        <dbReference type="Rhea" id="RHEA-COMP:10747"/>
        <dbReference type="Rhea" id="RHEA-COMP:10748"/>
        <dbReference type="ChEBI" id="CHEBI:83833"/>
        <dbReference type="ChEBI" id="CHEBI:83834"/>
        <dbReference type="EC" id="5.2.1.8"/>
    </reaction>
</comment>
<sequence length="171" mass="19007">MKKIIGLVLVSVLFVTGCGETEEEKRFRAELMDKALNDDTRKLGDAFLAENAKRDGVITTKSGMQYEVVKAGQGRSPRILDTVIVHYEGKRVDDVVFDSSYAREKPSEFPLKAVIRGWREALPKMKEGGVWNIYLPAELAYGATSPNETIPANSALVFKIELLEVKDTVAE</sequence>
<comment type="caution">
    <text evidence="8">The sequence shown here is derived from an EMBL/GenBank/DDBJ whole genome shotgun (WGS) entry which is preliminary data.</text>
</comment>
<dbReference type="Proteomes" id="UP000640333">
    <property type="component" value="Unassembled WGS sequence"/>
</dbReference>
<dbReference type="RefSeq" id="WP_193954023.1">
    <property type="nucleotide sequence ID" value="NZ_JADEYS010000014.1"/>
</dbReference>
<evidence type="ECO:0000256" key="4">
    <source>
        <dbReference type="ARBA" id="ARBA00023235"/>
    </source>
</evidence>
<proteinExistence type="inferred from homology"/>
<evidence type="ECO:0000259" key="7">
    <source>
        <dbReference type="PROSITE" id="PS50059"/>
    </source>
</evidence>
<evidence type="ECO:0000256" key="5">
    <source>
        <dbReference type="PROSITE-ProRule" id="PRU00277"/>
    </source>
</evidence>
<comment type="similarity">
    <text evidence="2 6">Belongs to the FKBP-type PPIase family.</text>
</comment>
<evidence type="ECO:0000256" key="3">
    <source>
        <dbReference type="ARBA" id="ARBA00023110"/>
    </source>
</evidence>
<dbReference type="EC" id="5.2.1.8" evidence="6"/>
<dbReference type="InterPro" id="IPR000774">
    <property type="entry name" value="PPIase_FKBP_N"/>
</dbReference>
<dbReference type="SUPFAM" id="SSF54534">
    <property type="entry name" value="FKBP-like"/>
    <property type="match status" value="1"/>
</dbReference>
<dbReference type="AlphaFoldDB" id="A0A8J7JZ61"/>
<dbReference type="Pfam" id="PF00254">
    <property type="entry name" value="FKBP_C"/>
    <property type="match status" value="1"/>
</dbReference>
<gene>
    <name evidence="8" type="ORF">IOQ59_14095</name>
</gene>
<protein>
    <recommendedName>
        <fullName evidence="6">Peptidyl-prolyl cis-trans isomerase</fullName>
        <ecNumber evidence="6">5.2.1.8</ecNumber>
    </recommendedName>
</protein>
<dbReference type="Pfam" id="PF01346">
    <property type="entry name" value="FKBP_N"/>
    <property type="match status" value="1"/>
</dbReference>